<proteinExistence type="predicted"/>
<organism evidence="1">
    <name type="scientific">Arundo donax</name>
    <name type="common">Giant reed</name>
    <name type="synonym">Donax arundinaceus</name>
    <dbReference type="NCBI Taxonomy" id="35708"/>
    <lineage>
        <taxon>Eukaryota</taxon>
        <taxon>Viridiplantae</taxon>
        <taxon>Streptophyta</taxon>
        <taxon>Embryophyta</taxon>
        <taxon>Tracheophyta</taxon>
        <taxon>Spermatophyta</taxon>
        <taxon>Magnoliopsida</taxon>
        <taxon>Liliopsida</taxon>
        <taxon>Poales</taxon>
        <taxon>Poaceae</taxon>
        <taxon>PACMAD clade</taxon>
        <taxon>Arundinoideae</taxon>
        <taxon>Arundineae</taxon>
        <taxon>Arundo</taxon>
    </lineage>
</organism>
<reference evidence="1" key="2">
    <citation type="journal article" date="2015" name="Data Brief">
        <title>Shoot transcriptome of the giant reed, Arundo donax.</title>
        <authorList>
            <person name="Barrero R.A."/>
            <person name="Guerrero F.D."/>
            <person name="Moolhuijzen P."/>
            <person name="Goolsby J.A."/>
            <person name="Tidwell J."/>
            <person name="Bellgard S.E."/>
            <person name="Bellgard M.I."/>
        </authorList>
    </citation>
    <scope>NUCLEOTIDE SEQUENCE</scope>
    <source>
        <tissue evidence="1">Shoot tissue taken approximately 20 cm above the soil surface</tissue>
    </source>
</reference>
<reference evidence="1" key="1">
    <citation type="submission" date="2014-09" db="EMBL/GenBank/DDBJ databases">
        <authorList>
            <person name="Magalhaes I.L.F."/>
            <person name="Oliveira U."/>
            <person name="Santos F.R."/>
            <person name="Vidigal T.H.D.A."/>
            <person name="Brescovit A.D."/>
            <person name="Santos A.J."/>
        </authorList>
    </citation>
    <scope>NUCLEOTIDE SEQUENCE</scope>
    <source>
        <tissue evidence="1">Shoot tissue taken approximately 20 cm above the soil surface</tissue>
    </source>
</reference>
<evidence type="ECO:0000313" key="1">
    <source>
        <dbReference type="EMBL" id="JAD54932.1"/>
    </source>
</evidence>
<name>A0A0A9B6I7_ARUDO</name>
<protein>
    <submittedName>
        <fullName evidence="1">Uncharacterized protein</fullName>
    </submittedName>
</protein>
<sequence>MYEANTKVRRTNKSISFTIPVQETNKITTLLPSDLSPAYSQPPV</sequence>
<dbReference type="EMBL" id="GBRH01242963">
    <property type="protein sequence ID" value="JAD54932.1"/>
    <property type="molecule type" value="Transcribed_RNA"/>
</dbReference>
<accession>A0A0A9B6I7</accession>
<dbReference type="AlphaFoldDB" id="A0A0A9B6I7"/>